<dbReference type="AlphaFoldDB" id="A0A1A9LJG7"/>
<dbReference type="PANTHER" id="PTHR30267">
    <property type="entry name" value="PROTEIN KINASE PRKA"/>
    <property type="match status" value="1"/>
</dbReference>
<dbReference type="InterPro" id="IPR027417">
    <property type="entry name" value="P-loop_NTPase"/>
</dbReference>
<accession>A0A1A9LJG7</accession>
<dbReference type="Proteomes" id="UP000077552">
    <property type="component" value="Unassembled WGS sequence"/>
</dbReference>
<comment type="caution">
    <text evidence="1">The sequence shown here is derived from an EMBL/GenBank/DDBJ whole genome shotgun (WGS) entry which is preliminary data.</text>
</comment>
<dbReference type="STRING" id="1385699.A7A78_01600"/>
<dbReference type="OrthoDB" id="9760760at2"/>
<keyword evidence="2" id="KW-1185">Reference proteome</keyword>
<organism evidence="1 2">
    <name type="scientific">Aequorivita soesokkakensis</name>
    <dbReference type="NCBI Taxonomy" id="1385699"/>
    <lineage>
        <taxon>Bacteria</taxon>
        <taxon>Pseudomonadati</taxon>
        <taxon>Bacteroidota</taxon>
        <taxon>Flavobacteriia</taxon>
        <taxon>Flavobacteriales</taxon>
        <taxon>Flavobacteriaceae</taxon>
        <taxon>Aequorivita</taxon>
    </lineage>
</organism>
<sequence>MNIEKIKTFGELKKSGYEPKSIKEELRRNLLQKIMKKETPFVGIHGYELTVIPELERAILSKHNINLLGLRGQAKTRLARQMVGLLDEYIPVVEGSEINDDPFNPISRYAKNLMHEKGDDTPISWLHRDDRFSEKLATPDVTVADIIGDVDPIKAANLKLTYADDRVIHFGMIPRSNRCIFVINELPDLQPRIQVALFNILQEGDIQIRGFAVRLPLDIQFVFTANPEDYTNRGSIVTPLKDRIGSQILTHYPEDIQTARTITEQETAEAIKTKSNIYVPELAKDILEQISFEARKNDFIDAKSGVSARLSITAFENLLSTAERRALQNGEEKTTIRLGDFMGVIPSITGKIELVYEGEQEGVSQVAQQLIVDAVNTTFKERFPKIEKLTKNTDEDPYAEIVAWFFEENDFELLDSYSDEEYKNELDRIIPLQQLIEKYQPETSKKDSYFLKELILWALAENKKLSKFSLGNGLHFKDLYGSYISGL</sequence>
<dbReference type="SUPFAM" id="SSF52540">
    <property type="entry name" value="P-loop containing nucleoside triphosphate hydrolases"/>
    <property type="match status" value="1"/>
</dbReference>
<dbReference type="EMBL" id="LXIE01000001">
    <property type="protein sequence ID" value="OAD92851.1"/>
    <property type="molecule type" value="Genomic_DNA"/>
</dbReference>
<dbReference type="RefSeq" id="WP_068760892.1">
    <property type="nucleotide sequence ID" value="NZ_LXIE01000001.1"/>
</dbReference>
<proteinExistence type="predicted"/>
<dbReference type="GO" id="GO:0004672">
    <property type="term" value="F:protein kinase activity"/>
    <property type="evidence" value="ECO:0007669"/>
    <property type="project" value="TreeGrafter"/>
</dbReference>
<dbReference type="PANTHER" id="PTHR30267:SF2">
    <property type="entry name" value="PROTEIN PRKA"/>
    <property type="match status" value="1"/>
</dbReference>
<dbReference type="Gene3D" id="3.40.50.300">
    <property type="entry name" value="P-loop containing nucleotide triphosphate hydrolases"/>
    <property type="match status" value="1"/>
</dbReference>
<gene>
    <name evidence="1" type="ORF">A7A78_01600</name>
</gene>
<evidence type="ECO:0000313" key="1">
    <source>
        <dbReference type="EMBL" id="OAD92851.1"/>
    </source>
</evidence>
<evidence type="ECO:0000313" key="2">
    <source>
        <dbReference type="Proteomes" id="UP000077552"/>
    </source>
</evidence>
<name>A0A1A9LJG7_9FLAO</name>
<protein>
    <submittedName>
        <fullName evidence="1">Magnesium chelatase</fullName>
    </submittedName>
</protein>
<reference evidence="1 2" key="1">
    <citation type="submission" date="2016-05" db="EMBL/GenBank/DDBJ databases">
        <title>Genome sequencing of Vitellibacter soesokkakensis RSSK-12.</title>
        <authorList>
            <person name="Thevarajoo S."/>
            <person name="Selvaratnam C."/>
            <person name="Goh K.M."/>
            <person name="Chan K.-G."/>
            <person name="Chong C.S."/>
        </authorList>
    </citation>
    <scope>NUCLEOTIDE SEQUENCE [LARGE SCALE GENOMIC DNA]</scope>
    <source>
        <strain evidence="1 2">RSSK-12</strain>
    </source>
</reference>